<dbReference type="RefSeq" id="WP_265580946.1">
    <property type="nucleotide sequence ID" value="NZ_CP036172.1"/>
</dbReference>
<dbReference type="AlphaFoldDB" id="A0A8A3S6W3"/>
<evidence type="ECO:0000256" key="3">
    <source>
        <dbReference type="ARBA" id="ARBA00022763"/>
    </source>
</evidence>
<keyword evidence="1" id="KW-0540">Nuclease</keyword>
<dbReference type="InterPro" id="IPR004601">
    <property type="entry name" value="UvdE"/>
</dbReference>
<proteinExistence type="predicted"/>
<dbReference type="EMBL" id="CP036172">
    <property type="protein sequence ID" value="QSZ68017.1"/>
    <property type="molecule type" value="Genomic_DNA"/>
</dbReference>
<keyword evidence="4" id="KW-0228">DNA excision</keyword>
<gene>
    <name evidence="7" type="primary">uvsE</name>
    <name evidence="7" type="ORF">RJ40_11185</name>
</gene>
<evidence type="ECO:0000313" key="8">
    <source>
        <dbReference type="Proteomes" id="UP001042704"/>
    </source>
</evidence>
<dbReference type="PANTHER" id="PTHR31290">
    <property type="entry name" value="UV-DAMAGE ENDONUCLEASE"/>
    <property type="match status" value="1"/>
</dbReference>
<dbReference type="GO" id="GO:0016787">
    <property type="term" value="F:hydrolase activity"/>
    <property type="evidence" value="ECO:0007669"/>
    <property type="project" value="UniProtKB-KW"/>
</dbReference>
<evidence type="ECO:0000256" key="1">
    <source>
        <dbReference type="ARBA" id="ARBA00022722"/>
    </source>
</evidence>
<protein>
    <submittedName>
        <fullName evidence="7">UV DNA damage repair endonuclease UvsE</fullName>
    </submittedName>
</protein>
<dbReference type="PANTHER" id="PTHR31290:SF5">
    <property type="entry name" value="UV-DAMAGE ENDONUCLEASE"/>
    <property type="match status" value="1"/>
</dbReference>
<name>A0A8A3S6W3_9EURY</name>
<keyword evidence="3" id="KW-0227">DNA damage</keyword>
<keyword evidence="5" id="KW-0378">Hydrolase</keyword>
<evidence type="ECO:0000256" key="2">
    <source>
        <dbReference type="ARBA" id="ARBA00022759"/>
    </source>
</evidence>
<dbReference type="NCBIfam" id="TIGR00629">
    <property type="entry name" value="uvde"/>
    <property type="match status" value="1"/>
</dbReference>
<dbReference type="KEGG" id="maqe:RJ40_11185"/>
<dbReference type="GO" id="GO:0006289">
    <property type="term" value="P:nucleotide-excision repair"/>
    <property type="evidence" value="ECO:0007669"/>
    <property type="project" value="InterPro"/>
</dbReference>
<organism evidence="7 8">
    <name type="scientific">Methanofollis aquaemaris</name>
    <dbReference type="NCBI Taxonomy" id="126734"/>
    <lineage>
        <taxon>Archaea</taxon>
        <taxon>Methanobacteriati</taxon>
        <taxon>Methanobacteriota</taxon>
        <taxon>Stenosarchaea group</taxon>
        <taxon>Methanomicrobia</taxon>
        <taxon>Methanomicrobiales</taxon>
        <taxon>Methanomicrobiaceae</taxon>
        <taxon>Methanofollis</taxon>
    </lineage>
</organism>
<dbReference type="Pfam" id="PF03851">
    <property type="entry name" value="UvdE"/>
    <property type="match status" value="1"/>
</dbReference>
<evidence type="ECO:0000313" key="7">
    <source>
        <dbReference type="EMBL" id="QSZ68017.1"/>
    </source>
</evidence>
<sequence length="300" mass="33572">MRIGYPCMNTGIGCTSARTFRLKSWSEERFLSTVAENLACLSRILAYNAAHRLLFFRVTSDLVPFASHPVNTLDWPEIFTEEFAGIGALVRENRMRISMHPDQFTLINSPDEGVRERSVAELTYHAAVLDAMGLDTTAKVQVHVGGVYGDREAAMARFVERYRTLPDRIRRRLVVENDDRLYTARDCLSLHRACGVPVVFDTLHHECNPSGEDVAGALAACAPTWSHHADGLPMVDYSSQAPDARRGRHTPTLDPAHFAAFLAASRPHDFDLMLEVKDKEQSALRARALATDDPRVKRNL</sequence>
<keyword evidence="2 7" id="KW-0255">Endonuclease</keyword>
<evidence type="ECO:0000256" key="6">
    <source>
        <dbReference type="ARBA" id="ARBA00023204"/>
    </source>
</evidence>
<evidence type="ECO:0000256" key="5">
    <source>
        <dbReference type="ARBA" id="ARBA00022801"/>
    </source>
</evidence>
<dbReference type="Gene3D" id="3.20.20.150">
    <property type="entry name" value="Divalent-metal-dependent TIM barrel enzymes"/>
    <property type="match status" value="1"/>
</dbReference>
<accession>A0A8A3S6W3</accession>
<dbReference type="GO" id="GO:0004519">
    <property type="term" value="F:endonuclease activity"/>
    <property type="evidence" value="ECO:0007669"/>
    <property type="project" value="UniProtKB-KW"/>
</dbReference>
<dbReference type="Proteomes" id="UP001042704">
    <property type="component" value="Chromosome"/>
</dbReference>
<dbReference type="InterPro" id="IPR036237">
    <property type="entry name" value="Xyl_isomerase-like_sf"/>
</dbReference>
<dbReference type="GeneID" id="76424936"/>
<keyword evidence="8" id="KW-1185">Reference proteome</keyword>
<reference evidence="7" key="2">
    <citation type="submission" date="2019-02" db="EMBL/GenBank/DDBJ databases">
        <authorList>
            <person name="Chen S.-C."/>
            <person name="Chien H.-H."/>
            <person name="Lai M.-C."/>
        </authorList>
    </citation>
    <scope>NUCLEOTIDE SEQUENCE</scope>
    <source>
        <strain evidence="7">N2F9704</strain>
    </source>
</reference>
<evidence type="ECO:0000256" key="4">
    <source>
        <dbReference type="ARBA" id="ARBA00022769"/>
    </source>
</evidence>
<keyword evidence="6" id="KW-0234">DNA repair</keyword>
<dbReference type="SUPFAM" id="SSF51658">
    <property type="entry name" value="Xylose isomerase-like"/>
    <property type="match status" value="1"/>
</dbReference>
<dbReference type="GO" id="GO:0009411">
    <property type="term" value="P:response to UV"/>
    <property type="evidence" value="ECO:0007669"/>
    <property type="project" value="InterPro"/>
</dbReference>
<reference evidence="7" key="1">
    <citation type="journal article" date="2001" name="Int. J. Syst. Evol. Microbiol.">
        <title>Methanofollis aquaemaris sp. nov., a methanogen isolated from an aquaculture fish pond.</title>
        <authorList>
            <person name="Lai M.C."/>
            <person name="Chen S.C."/>
        </authorList>
    </citation>
    <scope>NUCLEOTIDE SEQUENCE</scope>
    <source>
        <strain evidence="7">N2F9704</strain>
    </source>
</reference>